<reference evidence="1" key="1">
    <citation type="submission" date="2010-02" db="EMBL/GenBank/DDBJ databases">
        <title>Sequencing and annotation of the Blastocystis hominis genome.</title>
        <authorList>
            <person name="Wincker P."/>
        </authorList>
    </citation>
    <scope>NUCLEOTIDE SEQUENCE</scope>
    <source>
        <strain evidence="1">Singapore isolate B</strain>
    </source>
</reference>
<name>D8LZ46_BLAHO</name>
<keyword evidence="2" id="KW-1185">Reference proteome</keyword>
<accession>D8LZ46</accession>
<dbReference type="EMBL" id="FN668640">
    <property type="protein sequence ID" value="CBK21085.2"/>
    <property type="molecule type" value="Genomic_DNA"/>
</dbReference>
<dbReference type="AlphaFoldDB" id="D8LZ46"/>
<evidence type="ECO:0000313" key="1">
    <source>
        <dbReference type="EMBL" id="CBK21085.2"/>
    </source>
</evidence>
<organism evidence="1">
    <name type="scientific">Blastocystis hominis</name>
    <dbReference type="NCBI Taxonomy" id="12968"/>
    <lineage>
        <taxon>Eukaryota</taxon>
        <taxon>Sar</taxon>
        <taxon>Stramenopiles</taxon>
        <taxon>Bigyra</taxon>
        <taxon>Opalozoa</taxon>
        <taxon>Opalinata</taxon>
        <taxon>Blastocystidae</taxon>
        <taxon>Blastocystis</taxon>
    </lineage>
</organism>
<evidence type="ECO:0000313" key="2">
    <source>
        <dbReference type="Proteomes" id="UP000008312"/>
    </source>
</evidence>
<gene>
    <name evidence="1" type="ORF">GSBLH_T00001297001</name>
</gene>
<dbReference type="InParanoid" id="D8LZ46"/>
<protein>
    <submittedName>
        <fullName evidence="1">Uncharacterized protein</fullName>
    </submittedName>
</protein>
<dbReference type="RefSeq" id="XP_012895133.1">
    <property type="nucleotide sequence ID" value="XM_013039679.1"/>
</dbReference>
<dbReference type="GeneID" id="24918564"/>
<sequence length="152" mass="17854">MVQAISKRQFCSLLSFNQLWNAQSPFLVAHPYLFSFWADRLPQDEQIVLMQSVLSGLVAISVKDEIEISEEVFRQLVVFYKLMLHVPPKMMVDAKPLKRLLLKTIRSERTVHRMVGYHIIKFMTTLLNEKRVEDYLSPLSIQERLILSRVHL</sequence>
<proteinExistence type="predicted"/>
<dbReference type="Proteomes" id="UP000008312">
    <property type="component" value="Unassembled WGS sequence"/>
</dbReference>